<evidence type="ECO:0000313" key="6">
    <source>
        <dbReference type="Proteomes" id="UP000594262"/>
    </source>
</evidence>
<name>A0A7M5XH60_9CNID</name>
<dbReference type="RefSeq" id="XP_066914700.1">
    <property type="nucleotide sequence ID" value="XM_067058599.1"/>
</dbReference>
<dbReference type="EnsemblMetazoa" id="CLYHEMT023455.1">
    <property type="protein sequence ID" value="CLYHEMP023455.1"/>
    <property type="gene ID" value="CLYHEMG023455"/>
</dbReference>
<evidence type="ECO:0000259" key="4">
    <source>
        <dbReference type="PROSITE" id="PS50003"/>
    </source>
</evidence>
<dbReference type="InterPro" id="IPR001849">
    <property type="entry name" value="PH_domain"/>
</dbReference>
<evidence type="ECO:0000256" key="1">
    <source>
        <dbReference type="ARBA" id="ARBA00022999"/>
    </source>
</evidence>
<evidence type="ECO:0008006" key="7">
    <source>
        <dbReference type="Google" id="ProtNLM"/>
    </source>
</evidence>
<evidence type="ECO:0000313" key="5">
    <source>
        <dbReference type="EnsemblMetazoa" id="CLYHEMP023455.1"/>
    </source>
</evidence>
<evidence type="ECO:0000256" key="2">
    <source>
        <dbReference type="PROSITE-ProRule" id="PRU00191"/>
    </source>
</evidence>
<dbReference type="Gene3D" id="2.30.29.30">
    <property type="entry name" value="Pleckstrin-homology domain (PH domain)/Phosphotyrosine-binding domain (PTB)"/>
    <property type="match status" value="1"/>
</dbReference>
<protein>
    <recommendedName>
        <fullName evidence="7">Dual adapter for phosphotyrosine and 3-phosphotyrosine and 3-phosphoinositide</fullName>
    </recommendedName>
</protein>
<proteinExistence type="predicted"/>
<dbReference type="SUPFAM" id="SSF55550">
    <property type="entry name" value="SH2 domain"/>
    <property type="match status" value="1"/>
</dbReference>
<evidence type="ECO:0000259" key="3">
    <source>
        <dbReference type="PROSITE" id="PS50001"/>
    </source>
</evidence>
<dbReference type="InterPro" id="IPR011993">
    <property type="entry name" value="PH-like_dom_sf"/>
</dbReference>
<dbReference type="InterPro" id="IPR000980">
    <property type="entry name" value="SH2"/>
</dbReference>
<dbReference type="Pfam" id="PF00017">
    <property type="entry name" value="SH2"/>
    <property type="match status" value="1"/>
</dbReference>
<dbReference type="SMART" id="SM00252">
    <property type="entry name" value="SH2"/>
    <property type="match status" value="1"/>
</dbReference>
<keyword evidence="6" id="KW-1185">Reference proteome</keyword>
<reference evidence="5" key="1">
    <citation type="submission" date="2021-01" db="UniProtKB">
        <authorList>
            <consortium name="EnsemblMetazoa"/>
        </authorList>
    </citation>
    <scope>IDENTIFICATION</scope>
</reference>
<dbReference type="Pfam" id="PF00169">
    <property type="entry name" value="PH"/>
    <property type="match status" value="1"/>
</dbReference>
<feature type="domain" description="PH" evidence="4">
    <location>
        <begin position="155"/>
        <end position="250"/>
    </location>
</feature>
<accession>A0A7M5XH60</accession>
<sequence length="259" mass="30440">MATSNCNIRKGYADVIPQTNGTLNVIRNRNQVAIKSIDQISWYVGKLSREQAESLLVDCVNGTFLLRESPRHTHYAVSVKRDIDSYKHFFLQFNVATGQCYFGPEQYDSLDSFVQYMGTQPIVNHESDEPICLLFEYSKFQDIVEIRKRRPSQPPDSKRGFMIKRGVFHKTWKERWFVVENDVMKYYAKRTDEKPIKTFRISMATDVEHSDVDSKTNCFSLTLPYRTFYFIGKSSKDTESWMNFFKARIEYWRALAMNS</sequence>
<dbReference type="PANTHER" id="PTHR14336">
    <property type="entry name" value="TANDEM PH DOMAIN CONTAINING PROTEIN"/>
    <property type="match status" value="1"/>
</dbReference>
<keyword evidence="1 2" id="KW-0727">SH2 domain</keyword>
<dbReference type="InterPro" id="IPR036860">
    <property type="entry name" value="SH2_dom_sf"/>
</dbReference>
<dbReference type="PROSITE" id="PS50003">
    <property type="entry name" value="PH_DOMAIN"/>
    <property type="match status" value="1"/>
</dbReference>
<dbReference type="FunFam" id="2.30.29.30:FF:000286">
    <property type="entry name" value="PH-protein kinase domain containing protein"/>
    <property type="match status" value="1"/>
</dbReference>
<dbReference type="PROSITE" id="PS50001">
    <property type="entry name" value="SH2"/>
    <property type="match status" value="1"/>
</dbReference>
<feature type="domain" description="SH2" evidence="3">
    <location>
        <begin position="42"/>
        <end position="152"/>
    </location>
</feature>
<dbReference type="CDD" id="cd00173">
    <property type="entry name" value="SH2"/>
    <property type="match status" value="1"/>
</dbReference>
<dbReference type="SMART" id="SM00233">
    <property type="entry name" value="PH"/>
    <property type="match status" value="1"/>
</dbReference>
<dbReference type="PRINTS" id="PR00401">
    <property type="entry name" value="SH2DOMAIN"/>
</dbReference>
<dbReference type="PANTHER" id="PTHR14336:SF15">
    <property type="entry name" value="DUAL ADAPTER FOR PHOSPHOTYROSINE AND 3-PHOSPHOTYROSINE AND 3-PHOSPHOINOSITIDE"/>
    <property type="match status" value="1"/>
</dbReference>
<dbReference type="SUPFAM" id="SSF50729">
    <property type="entry name" value="PH domain-like"/>
    <property type="match status" value="1"/>
</dbReference>
<dbReference type="Proteomes" id="UP000594262">
    <property type="component" value="Unplaced"/>
</dbReference>
<dbReference type="InterPro" id="IPR051707">
    <property type="entry name" value="PI-Interact_SigTrans_Reg"/>
</dbReference>
<dbReference type="GeneID" id="136801916"/>
<dbReference type="AlphaFoldDB" id="A0A7M5XH60"/>
<dbReference type="OrthoDB" id="185175at2759"/>
<dbReference type="Gene3D" id="3.30.505.10">
    <property type="entry name" value="SH2 domain"/>
    <property type="match status" value="1"/>
</dbReference>
<organism evidence="5 6">
    <name type="scientific">Clytia hemisphaerica</name>
    <dbReference type="NCBI Taxonomy" id="252671"/>
    <lineage>
        <taxon>Eukaryota</taxon>
        <taxon>Metazoa</taxon>
        <taxon>Cnidaria</taxon>
        <taxon>Hydrozoa</taxon>
        <taxon>Hydroidolina</taxon>
        <taxon>Leptothecata</taxon>
        <taxon>Obeliida</taxon>
        <taxon>Clytiidae</taxon>
        <taxon>Clytia</taxon>
    </lineage>
</organism>